<dbReference type="Proteomes" id="UP001589813">
    <property type="component" value="Unassembled WGS sequence"/>
</dbReference>
<keyword evidence="13" id="KW-0472">Membrane</keyword>
<comment type="function">
    <text evidence="13">Flavin transferase that catalyzes the transfer of the FMN moiety of FAD and its covalent binding to the hydroxyl group of a threonine residue in a target flavoprotein.</text>
</comment>
<dbReference type="PANTHER" id="PTHR30040:SF2">
    <property type="entry name" value="FAD:PROTEIN FMN TRANSFERASE"/>
    <property type="match status" value="1"/>
</dbReference>
<feature type="signal peptide" evidence="13">
    <location>
        <begin position="1"/>
        <end position="27"/>
    </location>
</feature>
<dbReference type="PANTHER" id="PTHR30040">
    <property type="entry name" value="THIAMINE BIOSYNTHESIS LIPOPROTEIN APBE"/>
    <property type="match status" value="1"/>
</dbReference>
<comment type="cofactor">
    <cofactor evidence="1 13">
        <name>Mg(2+)</name>
        <dbReference type="ChEBI" id="CHEBI:18420"/>
    </cofactor>
</comment>
<evidence type="ECO:0000256" key="12">
    <source>
        <dbReference type="PIRNR" id="PIRNR006268"/>
    </source>
</evidence>
<evidence type="ECO:0000256" key="1">
    <source>
        <dbReference type="ARBA" id="ARBA00001946"/>
    </source>
</evidence>
<sequence>MSVKICSFTGRCAAVFLSLVLLSCTPADPIQRFSGPAQGSTYNISYWSEPQVKAADLQQQVVKELERIDLAMSNYRPDSVIEQFNAAQHTNLQTVGAELVALVEDARRVTEASHGCYDLTVKPLFELWGFKADKFNQPTPAQISETMQWVGMDKITTTTGGEMSKAIAQMRVDVSSIAQGYTVRKLSALLEQAGVTNYLVEVGGELQVRGKKPEGQPWKVAIEKPLPGEQHLQKIITVNQDSPLAIMTSGTYRHYFDADGQRFSHVLDARAGAPVRHNTVSTTVLIDNATFGDAWSTAFLCLGSEAGLKVADDLGLKVLFIDQQGETLIEKPSQALVNSKDVSLQ</sequence>
<keyword evidence="13" id="KW-0732">Signal</keyword>
<evidence type="ECO:0000256" key="11">
    <source>
        <dbReference type="ARBA" id="ARBA00048540"/>
    </source>
</evidence>
<dbReference type="InterPro" id="IPR024932">
    <property type="entry name" value="ApbE"/>
</dbReference>
<proteinExistence type="inferred from homology"/>
<dbReference type="SUPFAM" id="SSF143631">
    <property type="entry name" value="ApbE-like"/>
    <property type="match status" value="1"/>
</dbReference>
<dbReference type="RefSeq" id="WP_377244453.1">
    <property type="nucleotide sequence ID" value="NZ_JBHLXP010000003.1"/>
</dbReference>
<dbReference type="EC" id="2.7.1.180" evidence="3 12"/>
<dbReference type="PIRSF" id="PIRSF006268">
    <property type="entry name" value="ApbE"/>
    <property type="match status" value="1"/>
</dbReference>
<keyword evidence="7 12" id="KW-0479">Metal-binding</keyword>
<evidence type="ECO:0000256" key="8">
    <source>
        <dbReference type="ARBA" id="ARBA00022827"/>
    </source>
</evidence>
<comment type="catalytic activity">
    <reaction evidence="11 12 13">
        <text>L-threonyl-[protein] + FAD = FMN-L-threonyl-[protein] + AMP + H(+)</text>
        <dbReference type="Rhea" id="RHEA:36847"/>
        <dbReference type="Rhea" id="RHEA-COMP:11060"/>
        <dbReference type="Rhea" id="RHEA-COMP:11061"/>
        <dbReference type="ChEBI" id="CHEBI:15378"/>
        <dbReference type="ChEBI" id="CHEBI:30013"/>
        <dbReference type="ChEBI" id="CHEBI:57692"/>
        <dbReference type="ChEBI" id="CHEBI:74257"/>
        <dbReference type="ChEBI" id="CHEBI:456215"/>
        <dbReference type="EC" id="2.7.1.180"/>
    </reaction>
</comment>
<evidence type="ECO:0000256" key="10">
    <source>
        <dbReference type="ARBA" id="ARBA00031306"/>
    </source>
</evidence>
<protein>
    <recommendedName>
        <fullName evidence="4 12">FAD:protein FMN transferase</fullName>
        <ecNumber evidence="3 12">2.7.1.180</ecNumber>
    </recommendedName>
    <alternativeName>
        <fullName evidence="10 12">Flavin transferase</fullName>
    </alternativeName>
</protein>
<gene>
    <name evidence="14" type="ORF">ACFFJP_12675</name>
</gene>
<dbReference type="Gene3D" id="3.10.520.10">
    <property type="entry name" value="ApbE-like domains"/>
    <property type="match status" value="1"/>
</dbReference>
<feature type="chain" id="PRO_5044958955" description="FAD:protein FMN transferase" evidence="13">
    <location>
        <begin position="28"/>
        <end position="345"/>
    </location>
</feature>
<evidence type="ECO:0000256" key="6">
    <source>
        <dbReference type="ARBA" id="ARBA00022679"/>
    </source>
</evidence>
<dbReference type="PROSITE" id="PS51257">
    <property type="entry name" value="PROKAR_LIPOPROTEIN"/>
    <property type="match status" value="1"/>
</dbReference>
<keyword evidence="13" id="KW-1003">Cell membrane</keyword>
<keyword evidence="8 12" id="KW-0274">FAD</keyword>
<evidence type="ECO:0000256" key="5">
    <source>
        <dbReference type="ARBA" id="ARBA00022630"/>
    </source>
</evidence>
<keyword evidence="15" id="KW-1185">Reference proteome</keyword>
<name>A0ABV6BE32_9GAMM</name>
<comment type="similarity">
    <text evidence="2 12 13">Belongs to the ApbE family.</text>
</comment>
<organism evidence="14 15">
    <name type="scientific">Rheinheimera tilapiae</name>
    <dbReference type="NCBI Taxonomy" id="875043"/>
    <lineage>
        <taxon>Bacteria</taxon>
        <taxon>Pseudomonadati</taxon>
        <taxon>Pseudomonadota</taxon>
        <taxon>Gammaproteobacteria</taxon>
        <taxon>Chromatiales</taxon>
        <taxon>Chromatiaceae</taxon>
        <taxon>Rheinheimera</taxon>
    </lineage>
</organism>
<keyword evidence="6 12" id="KW-0808">Transferase</keyword>
<keyword evidence="9 12" id="KW-0460">Magnesium</keyword>
<keyword evidence="13" id="KW-0997">Cell inner membrane</keyword>
<comment type="caution">
    <text evidence="14">The sequence shown here is derived from an EMBL/GenBank/DDBJ whole genome shotgun (WGS) entry which is preliminary data.</text>
</comment>
<evidence type="ECO:0000256" key="13">
    <source>
        <dbReference type="RuleBase" id="RU363002"/>
    </source>
</evidence>
<evidence type="ECO:0000256" key="2">
    <source>
        <dbReference type="ARBA" id="ARBA00008282"/>
    </source>
</evidence>
<comment type="subcellular location">
    <subcellularLocation>
        <location evidence="13">Cell inner membrane</location>
        <topology evidence="13">Lipid-anchor</topology>
        <orientation evidence="13">Periplasmic side</orientation>
    </subcellularLocation>
</comment>
<dbReference type="Pfam" id="PF02424">
    <property type="entry name" value="ApbE"/>
    <property type="match status" value="1"/>
</dbReference>
<evidence type="ECO:0000256" key="7">
    <source>
        <dbReference type="ARBA" id="ARBA00022723"/>
    </source>
</evidence>
<keyword evidence="5 12" id="KW-0285">Flavoprotein</keyword>
<accession>A0ABV6BE32</accession>
<keyword evidence="13" id="KW-0449">Lipoprotein</keyword>
<evidence type="ECO:0000256" key="9">
    <source>
        <dbReference type="ARBA" id="ARBA00022842"/>
    </source>
</evidence>
<evidence type="ECO:0000313" key="14">
    <source>
        <dbReference type="EMBL" id="MFC0049142.1"/>
    </source>
</evidence>
<evidence type="ECO:0000256" key="3">
    <source>
        <dbReference type="ARBA" id="ARBA00011955"/>
    </source>
</evidence>
<evidence type="ECO:0000313" key="15">
    <source>
        <dbReference type="Proteomes" id="UP001589813"/>
    </source>
</evidence>
<reference evidence="14 15" key="1">
    <citation type="submission" date="2024-09" db="EMBL/GenBank/DDBJ databases">
        <authorList>
            <person name="Sun Q."/>
            <person name="Mori K."/>
        </authorList>
    </citation>
    <scope>NUCLEOTIDE SEQUENCE [LARGE SCALE GENOMIC DNA]</scope>
    <source>
        <strain evidence="14 15">KCTC 23315</strain>
    </source>
</reference>
<dbReference type="InterPro" id="IPR003374">
    <property type="entry name" value="ApbE-like_sf"/>
</dbReference>
<evidence type="ECO:0000256" key="4">
    <source>
        <dbReference type="ARBA" id="ARBA00016337"/>
    </source>
</evidence>
<dbReference type="GO" id="GO:0016740">
    <property type="term" value="F:transferase activity"/>
    <property type="evidence" value="ECO:0007669"/>
    <property type="project" value="UniProtKB-KW"/>
</dbReference>
<dbReference type="EMBL" id="JBHLXP010000003">
    <property type="protein sequence ID" value="MFC0049142.1"/>
    <property type="molecule type" value="Genomic_DNA"/>
</dbReference>